<keyword evidence="2" id="KW-1185">Reference proteome</keyword>
<name>A0A2T2ZWK2_9PEZI</name>
<reference evidence="1 2" key="1">
    <citation type="journal article" date="2018" name="Mycol. Prog.">
        <title>Coniella lustricola, a new species from submerged detritus.</title>
        <authorList>
            <person name="Raudabaugh D.B."/>
            <person name="Iturriaga T."/>
            <person name="Carver A."/>
            <person name="Mondo S."/>
            <person name="Pangilinan J."/>
            <person name="Lipzen A."/>
            <person name="He G."/>
            <person name="Amirebrahimi M."/>
            <person name="Grigoriev I.V."/>
            <person name="Miller A.N."/>
        </authorList>
    </citation>
    <scope>NUCLEOTIDE SEQUENCE [LARGE SCALE GENOMIC DNA]</scope>
    <source>
        <strain evidence="1 2">B22-T-1</strain>
    </source>
</reference>
<dbReference type="AlphaFoldDB" id="A0A2T2ZWK2"/>
<evidence type="ECO:0000313" key="1">
    <source>
        <dbReference type="EMBL" id="PSR78503.1"/>
    </source>
</evidence>
<gene>
    <name evidence="1" type="ORF">BD289DRAFT_121301</name>
</gene>
<dbReference type="InParanoid" id="A0A2T2ZWK2"/>
<sequence length="152" mass="16866">MQCQTGSSKVRSSYTTAPLSRNEYLCNTLLSRRWSTSQSNEKHDVPDRNTRKCPDAPLRRTLAAHTTSAASCAPSCPLWQLHSPSCSLILKRRRLQPRRGPVGCGLVLKLTTDQCPRLSLRPSSLHDEPSICTRDAPRSVAARWATILSSQP</sequence>
<evidence type="ECO:0000313" key="2">
    <source>
        <dbReference type="Proteomes" id="UP000241462"/>
    </source>
</evidence>
<dbReference type="Proteomes" id="UP000241462">
    <property type="component" value="Unassembled WGS sequence"/>
</dbReference>
<proteinExistence type="predicted"/>
<dbReference type="EMBL" id="KZ678603">
    <property type="protein sequence ID" value="PSR78503.1"/>
    <property type="molecule type" value="Genomic_DNA"/>
</dbReference>
<organism evidence="1 2">
    <name type="scientific">Coniella lustricola</name>
    <dbReference type="NCBI Taxonomy" id="2025994"/>
    <lineage>
        <taxon>Eukaryota</taxon>
        <taxon>Fungi</taxon>
        <taxon>Dikarya</taxon>
        <taxon>Ascomycota</taxon>
        <taxon>Pezizomycotina</taxon>
        <taxon>Sordariomycetes</taxon>
        <taxon>Sordariomycetidae</taxon>
        <taxon>Diaporthales</taxon>
        <taxon>Schizoparmaceae</taxon>
        <taxon>Coniella</taxon>
    </lineage>
</organism>
<protein>
    <submittedName>
        <fullName evidence="1">Uncharacterized protein</fullName>
    </submittedName>
</protein>
<accession>A0A2T2ZWK2</accession>